<dbReference type="PATRIC" id="fig|1310613.3.peg.2331"/>
<accession>A0A009HM18</accession>
<dbReference type="EMBL" id="JEWH01000030">
    <property type="protein sequence ID" value="EXB05212.1"/>
    <property type="molecule type" value="Genomic_DNA"/>
</dbReference>
<evidence type="ECO:0000313" key="2">
    <source>
        <dbReference type="Proteomes" id="UP000020595"/>
    </source>
</evidence>
<dbReference type="RefSeq" id="WP_032051282.1">
    <property type="nucleotide sequence ID" value="NZ_JEWH01000030.1"/>
</dbReference>
<dbReference type="AlphaFoldDB" id="A0A009HM18"/>
<dbReference type="Proteomes" id="UP000020595">
    <property type="component" value="Unassembled WGS sequence"/>
</dbReference>
<evidence type="ECO:0000313" key="1">
    <source>
        <dbReference type="EMBL" id="EXB05212.1"/>
    </source>
</evidence>
<protein>
    <submittedName>
        <fullName evidence="1">Uncharacterized protein</fullName>
    </submittedName>
</protein>
<sequence length="141" mass="16161">MSRNDTNLLIKAISENAHREDDYPDFYVTVGVGGSVITGTAISEEEFFELEENSLWKEFFYSHIKEPREKIIKKLDDGEEIKFPDSLKEHFLYLKDAKYIQNSKLFPAAGRPLSIQIRVSDISTLSLVEFCQGKPADEQNP</sequence>
<reference evidence="1 2" key="1">
    <citation type="submission" date="2014-02" db="EMBL/GenBank/DDBJ databases">
        <title>Comparative genomics and transcriptomics to identify genetic mechanisms underlying the emergence of carbapenem resistant Acinetobacter baumannii (CRAb).</title>
        <authorList>
            <person name="Harris A.D."/>
            <person name="Johnson K.J."/>
            <person name="George J."/>
            <person name="Shefchek K."/>
            <person name="Daugherty S.C."/>
            <person name="Parankush S."/>
            <person name="Sadzewicz L."/>
            <person name="Tallon L."/>
            <person name="Sengamalay N."/>
            <person name="Hazen T.H."/>
            <person name="Rasko D.A."/>
        </authorList>
    </citation>
    <scope>NUCLEOTIDE SEQUENCE [LARGE SCALE GENOMIC DNA]</scope>
    <source>
        <strain evidence="1 2">1295743</strain>
    </source>
</reference>
<gene>
    <name evidence="1" type="ORF">J512_2422</name>
</gene>
<name>A0A009HM18_ACIB9</name>
<organism evidence="1 2">
    <name type="scientific">Acinetobacter baumannii (strain 1295743)</name>
    <dbReference type="NCBI Taxonomy" id="1310613"/>
    <lineage>
        <taxon>Bacteria</taxon>
        <taxon>Pseudomonadati</taxon>
        <taxon>Pseudomonadota</taxon>
        <taxon>Gammaproteobacteria</taxon>
        <taxon>Moraxellales</taxon>
        <taxon>Moraxellaceae</taxon>
        <taxon>Acinetobacter</taxon>
        <taxon>Acinetobacter calcoaceticus/baumannii complex</taxon>
    </lineage>
</organism>
<proteinExistence type="predicted"/>
<comment type="caution">
    <text evidence="1">The sequence shown here is derived from an EMBL/GenBank/DDBJ whole genome shotgun (WGS) entry which is preliminary data.</text>
</comment>